<dbReference type="GO" id="GO:0004714">
    <property type="term" value="F:transmembrane receptor protein tyrosine kinase activity"/>
    <property type="evidence" value="ECO:0007669"/>
    <property type="project" value="UniProtKB-EC"/>
</dbReference>
<dbReference type="InterPro" id="IPR000719">
    <property type="entry name" value="Prot_kinase_dom"/>
</dbReference>
<sequence length="618" mass="68867">MMPFRQTKQSSIKLNDTNGGVSTSKKSDFRSWFRIRWRKENKTPNQESVTLTEHEMVDKEQRDTTAANAACAETRNAQSIQMMDSEYDLPREDVAENEKAEATITEFKAPSIHQDVASAEGQKHSEIDKVANSEEAATSEYDMPKESDTKPSEPIPVSENDKPNDRATKDSEAANSDYGTPNESDTKELEEGVTSEHETHTDIQVSETTSDAEEGKPTVDVDMDKVWTPAYHGEDGTSISNTSALYSDASGNLKLRMHCREEVFDVMWTHDKYEVKIDDHVFTGRYLSELTADINRVYQGDDGIATSPRRCKSLIYSQDLVNFAGKMKLDRLPSAVLDDSLGKGSFGEVVLGEYLTAPNGRSKVAIKRVPQASIHALVDAMEVVVLYELTKTHSDSIIQLIGWYLDTDALCIVTEYAPGGCLANYLAGLYSSSDPLQQGEFRGFAKDIATGMRVLEQEQIQHRDLAARNILLDANKKLKIADFGLSRPQGSHFTSGVIAIKWAAMEVIEDGSKYTLSSDVWSYGVVLWEIYSVGYTPYNDIENAQLLEYLKAGHRLERPLDTPDDMYSMMTNCWKEEPSERPTFHDIYNHLTGSVCTTEGPPPPLPPRLAPSLSNSCV</sequence>
<feature type="compositionally biased region" description="Polar residues" evidence="4">
    <location>
        <begin position="173"/>
        <end position="183"/>
    </location>
</feature>
<feature type="compositionally biased region" description="Basic and acidic residues" evidence="4">
    <location>
        <begin position="159"/>
        <end position="172"/>
    </location>
</feature>
<feature type="region of interest" description="Disordered" evidence="4">
    <location>
        <begin position="598"/>
        <end position="618"/>
    </location>
</feature>
<dbReference type="Pfam" id="PF07714">
    <property type="entry name" value="PK_Tyr_Ser-Thr"/>
    <property type="match status" value="1"/>
</dbReference>
<protein>
    <submittedName>
        <fullName evidence="6">Protein kinase domain-containing protein</fullName>
    </submittedName>
</protein>
<feature type="compositionally biased region" description="Polar residues" evidence="4">
    <location>
        <begin position="1"/>
        <end position="24"/>
    </location>
</feature>
<dbReference type="PANTHER" id="PTHR24416:SF611">
    <property type="entry name" value="TYROSINE-PROTEIN KINASE TRANSMEMBRANE RECEPTOR ROR"/>
    <property type="match status" value="1"/>
</dbReference>
<feature type="region of interest" description="Disordered" evidence="4">
    <location>
        <begin position="73"/>
        <end position="220"/>
    </location>
</feature>
<dbReference type="AlphaFoldDB" id="A0A5K3FJV6"/>
<dbReference type="PROSITE" id="PS00109">
    <property type="entry name" value="PROTEIN_KINASE_TYR"/>
    <property type="match status" value="1"/>
</dbReference>
<dbReference type="GO" id="GO:0005524">
    <property type="term" value="F:ATP binding"/>
    <property type="evidence" value="ECO:0007669"/>
    <property type="project" value="UniProtKB-UniRule"/>
</dbReference>
<dbReference type="PRINTS" id="PR00109">
    <property type="entry name" value="TYRKINASE"/>
</dbReference>
<organism evidence="6">
    <name type="scientific">Mesocestoides corti</name>
    <name type="common">Flatworm</name>
    <dbReference type="NCBI Taxonomy" id="53468"/>
    <lineage>
        <taxon>Eukaryota</taxon>
        <taxon>Metazoa</taxon>
        <taxon>Spiralia</taxon>
        <taxon>Lophotrochozoa</taxon>
        <taxon>Platyhelminthes</taxon>
        <taxon>Cestoda</taxon>
        <taxon>Eucestoda</taxon>
        <taxon>Cyclophyllidea</taxon>
        <taxon>Mesocestoididae</taxon>
        <taxon>Mesocestoides</taxon>
    </lineage>
</organism>
<comment type="subcellular location">
    <subcellularLocation>
        <location evidence="1">Membrane</location>
        <topology evidence="1">Single-pass membrane protein</topology>
    </subcellularLocation>
</comment>
<comment type="catalytic activity">
    <reaction evidence="2">
        <text>L-tyrosyl-[protein] + ATP = O-phospho-L-tyrosyl-[protein] + ADP + H(+)</text>
        <dbReference type="Rhea" id="RHEA:10596"/>
        <dbReference type="Rhea" id="RHEA-COMP:10136"/>
        <dbReference type="Rhea" id="RHEA-COMP:20101"/>
        <dbReference type="ChEBI" id="CHEBI:15378"/>
        <dbReference type="ChEBI" id="CHEBI:30616"/>
        <dbReference type="ChEBI" id="CHEBI:46858"/>
        <dbReference type="ChEBI" id="CHEBI:61978"/>
        <dbReference type="ChEBI" id="CHEBI:456216"/>
        <dbReference type="EC" id="2.7.10.1"/>
    </reaction>
</comment>
<dbReference type="Gene3D" id="1.10.510.10">
    <property type="entry name" value="Transferase(Phosphotransferase) domain 1"/>
    <property type="match status" value="1"/>
</dbReference>
<dbReference type="InterPro" id="IPR011009">
    <property type="entry name" value="Kinase-like_dom_sf"/>
</dbReference>
<dbReference type="PROSITE" id="PS00107">
    <property type="entry name" value="PROTEIN_KINASE_ATP"/>
    <property type="match status" value="1"/>
</dbReference>
<feature type="compositionally biased region" description="Basic and acidic residues" evidence="4">
    <location>
        <begin position="184"/>
        <end position="201"/>
    </location>
</feature>
<dbReference type="InterPro" id="IPR020635">
    <property type="entry name" value="Tyr_kinase_cat_dom"/>
</dbReference>
<name>A0A5K3FJV6_MESCO</name>
<feature type="compositionally biased region" description="Basic and acidic residues" evidence="4">
    <location>
        <begin position="121"/>
        <end position="132"/>
    </location>
</feature>
<evidence type="ECO:0000313" key="6">
    <source>
        <dbReference type="WBParaSite" id="MCU_008421-RD"/>
    </source>
</evidence>
<evidence type="ECO:0000256" key="2">
    <source>
        <dbReference type="ARBA" id="ARBA00051243"/>
    </source>
</evidence>
<evidence type="ECO:0000256" key="1">
    <source>
        <dbReference type="ARBA" id="ARBA00004167"/>
    </source>
</evidence>
<feature type="compositionally biased region" description="Basic and acidic residues" evidence="4">
    <location>
        <begin position="88"/>
        <end position="101"/>
    </location>
</feature>
<dbReference type="InterPro" id="IPR017441">
    <property type="entry name" value="Protein_kinase_ATP_BS"/>
</dbReference>
<dbReference type="InterPro" id="IPR008266">
    <property type="entry name" value="Tyr_kinase_AS"/>
</dbReference>
<feature type="binding site" evidence="3">
    <location>
        <position position="367"/>
    </location>
    <ligand>
        <name>ATP</name>
        <dbReference type="ChEBI" id="CHEBI:30616"/>
    </ligand>
</feature>
<evidence type="ECO:0000256" key="4">
    <source>
        <dbReference type="SAM" id="MobiDB-lite"/>
    </source>
</evidence>
<evidence type="ECO:0000259" key="5">
    <source>
        <dbReference type="PROSITE" id="PS50011"/>
    </source>
</evidence>
<keyword evidence="3" id="KW-0547">Nucleotide-binding</keyword>
<feature type="domain" description="Protein kinase" evidence="5">
    <location>
        <begin position="335"/>
        <end position="593"/>
    </location>
</feature>
<reference evidence="6" key="1">
    <citation type="submission" date="2019-11" db="UniProtKB">
        <authorList>
            <consortium name="WormBaseParasite"/>
        </authorList>
    </citation>
    <scope>IDENTIFICATION</scope>
</reference>
<dbReference type="PANTHER" id="PTHR24416">
    <property type="entry name" value="TYROSINE-PROTEIN KINASE RECEPTOR"/>
    <property type="match status" value="1"/>
</dbReference>
<evidence type="ECO:0000256" key="3">
    <source>
        <dbReference type="PROSITE-ProRule" id="PRU10141"/>
    </source>
</evidence>
<feature type="region of interest" description="Disordered" evidence="4">
    <location>
        <begin position="1"/>
        <end position="25"/>
    </location>
</feature>
<dbReference type="GO" id="GO:0043235">
    <property type="term" value="C:receptor complex"/>
    <property type="evidence" value="ECO:0007669"/>
    <property type="project" value="TreeGrafter"/>
</dbReference>
<dbReference type="InterPro" id="IPR001245">
    <property type="entry name" value="Ser-Thr/Tyr_kinase_cat_dom"/>
</dbReference>
<dbReference type="FunFam" id="1.10.510.10:FF:001927">
    <property type="entry name" value="Receptor protein-tyrosine kinase"/>
    <property type="match status" value="1"/>
</dbReference>
<feature type="compositionally biased region" description="Pro residues" evidence="4">
    <location>
        <begin position="600"/>
        <end position="609"/>
    </location>
</feature>
<dbReference type="GO" id="GO:0005886">
    <property type="term" value="C:plasma membrane"/>
    <property type="evidence" value="ECO:0007669"/>
    <property type="project" value="TreeGrafter"/>
</dbReference>
<dbReference type="SUPFAM" id="SSF56112">
    <property type="entry name" value="Protein kinase-like (PK-like)"/>
    <property type="match status" value="1"/>
</dbReference>
<feature type="compositionally biased region" description="Basic and acidic residues" evidence="4">
    <location>
        <begin position="142"/>
        <end position="151"/>
    </location>
</feature>
<dbReference type="WBParaSite" id="MCU_008421-RD">
    <property type="protein sequence ID" value="MCU_008421-RD"/>
    <property type="gene ID" value="MCU_008421"/>
</dbReference>
<dbReference type="InterPro" id="IPR050122">
    <property type="entry name" value="RTK"/>
</dbReference>
<keyword evidence="3" id="KW-0067">ATP-binding</keyword>
<accession>A0A5K3FJV6</accession>
<dbReference type="SMART" id="SM00219">
    <property type="entry name" value="TyrKc"/>
    <property type="match status" value="1"/>
</dbReference>
<proteinExistence type="predicted"/>
<dbReference type="GO" id="GO:0007169">
    <property type="term" value="P:cell surface receptor protein tyrosine kinase signaling pathway"/>
    <property type="evidence" value="ECO:0007669"/>
    <property type="project" value="TreeGrafter"/>
</dbReference>
<dbReference type="PROSITE" id="PS50011">
    <property type="entry name" value="PROTEIN_KINASE_DOM"/>
    <property type="match status" value="1"/>
</dbReference>
<dbReference type="CDD" id="cd00192">
    <property type="entry name" value="PTKc"/>
    <property type="match status" value="1"/>
</dbReference>